<protein>
    <submittedName>
        <fullName evidence="1">Uncharacterized protein</fullName>
    </submittedName>
</protein>
<comment type="caution">
    <text evidence="1">The sequence shown here is derived from an EMBL/GenBank/DDBJ whole genome shotgun (WGS) entry which is preliminary data.</text>
</comment>
<reference evidence="1 2" key="2">
    <citation type="submission" date="2020-07" db="EMBL/GenBank/DDBJ databases">
        <title>Genome assembly of wild tea tree DASZ reveals pedigree and selection history of tea varieties.</title>
        <authorList>
            <person name="Zhang W."/>
        </authorList>
    </citation>
    <scope>NUCLEOTIDE SEQUENCE [LARGE SCALE GENOMIC DNA]</scope>
    <source>
        <strain evidence="2">cv. G240</strain>
        <tissue evidence="1">Leaf</tissue>
    </source>
</reference>
<evidence type="ECO:0000313" key="2">
    <source>
        <dbReference type="Proteomes" id="UP000593564"/>
    </source>
</evidence>
<dbReference type="AlphaFoldDB" id="A0A7J7HRP6"/>
<sequence length="101" mass="11086">MEQFLASQVEITYVLSLCPSIVLPKSAVVPEPKKYIDITGDTPYLSRGLSGISDDMESPPTSLLLESDESAALESKKMSPNTLMVLIKFLQKKNGTFSFVE</sequence>
<name>A0A7J7HRP6_CAMSI</name>
<reference evidence="2" key="1">
    <citation type="journal article" date="2020" name="Nat. Commun.">
        <title>Genome assembly of wild tea tree DASZ reveals pedigree and selection history of tea varieties.</title>
        <authorList>
            <person name="Zhang W."/>
            <person name="Zhang Y."/>
            <person name="Qiu H."/>
            <person name="Guo Y."/>
            <person name="Wan H."/>
            <person name="Zhang X."/>
            <person name="Scossa F."/>
            <person name="Alseekh S."/>
            <person name="Zhang Q."/>
            <person name="Wang P."/>
            <person name="Xu L."/>
            <person name="Schmidt M.H."/>
            <person name="Jia X."/>
            <person name="Li D."/>
            <person name="Zhu A."/>
            <person name="Guo F."/>
            <person name="Chen W."/>
            <person name="Ni D."/>
            <person name="Usadel B."/>
            <person name="Fernie A.R."/>
            <person name="Wen W."/>
        </authorList>
    </citation>
    <scope>NUCLEOTIDE SEQUENCE [LARGE SCALE GENOMIC DNA]</scope>
    <source>
        <strain evidence="2">cv. G240</strain>
    </source>
</reference>
<organism evidence="1 2">
    <name type="scientific">Camellia sinensis</name>
    <name type="common">Tea plant</name>
    <name type="synonym">Thea sinensis</name>
    <dbReference type="NCBI Taxonomy" id="4442"/>
    <lineage>
        <taxon>Eukaryota</taxon>
        <taxon>Viridiplantae</taxon>
        <taxon>Streptophyta</taxon>
        <taxon>Embryophyta</taxon>
        <taxon>Tracheophyta</taxon>
        <taxon>Spermatophyta</taxon>
        <taxon>Magnoliopsida</taxon>
        <taxon>eudicotyledons</taxon>
        <taxon>Gunneridae</taxon>
        <taxon>Pentapetalae</taxon>
        <taxon>asterids</taxon>
        <taxon>Ericales</taxon>
        <taxon>Theaceae</taxon>
        <taxon>Camellia</taxon>
    </lineage>
</organism>
<dbReference type="Proteomes" id="UP000593564">
    <property type="component" value="Unassembled WGS sequence"/>
</dbReference>
<evidence type="ECO:0000313" key="1">
    <source>
        <dbReference type="EMBL" id="KAF5954891.1"/>
    </source>
</evidence>
<gene>
    <name evidence="1" type="ORF">HYC85_007747</name>
</gene>
<accession>A0A7J7HRP6</accession>
<keyword evidence="2" id="KW-1185">Reference proteome</keyword>
<proteinExistence type="predicted"/>
<dbReference type="EMBL" id="JACBKZ010000003">
    <property type="protein sequence ID" value="KAF5954891.1"/>
    <property type="molecule type" value="Genomic_DNA"/>
</dbReference>